<dbReference type="PANTHER" id="PTHR11142:SF4">
    <property type="entry name" value="PSEUDOURIDYLATE SYNTHASE 1 HOMOLOG"/>
    <property type="match status" value="1"/>
</dbReference>
<dbReference type="FunFam" id="3.30.70.580:FF:000002">
    <property type="entry name" value="tRNA pseudouridine synthase"/>
    <property type="match status" value="1"/>
</dbReference>
<dbReference type="Gene3D" id="3.30.70.580">
    <property type="entry name" value="Pseudouridine synthase I, catalytic domain, N-terminal subdomain"/>
    <property type="match status" value="1"/>
</dbReference>
<dbReference type="InterPro" id="IPR020094">
    <property type="entry name" value="TruA/RsuA/RluB/E/F_N"/>
</dbReference>
<evidence type="ECO:0000256" key="3">
    <source>
        <dbReference type="ARBA" id="ARBA00023235"/>
    </source>
</evidence>
<evidence type="ECO:0000256" key="1">
    <source>
        <dbReference type="ARBA" id="ARBA00009375"/>
    </source>
</evidence>
<dbReference type="GO" id="GO:0005634">
    <property type="term" value="C:nucleus"/>
    <property type="evidence" value="ECO:0007669"/>
    <property type="project" value="TreeGrafter"/>
</dbReference>
<keyword evidence="8" id="KW-1185">Reference proteome</keyword>
<dbReference type="CDD" id="cd02568">
    <property type="entry name" value="PseudoU_synth_PUS1_PUS2"/>
    <property type="match status" value="1"/>
</dbReference>
<name>A0A8S9ZIA5_9BILA</name>
<dbReference type="InterPro" id="IPR041708">
    <property type="entry name" value="PUS1/PUS2-like"/>
</dbReference>
<evidence type="ECO:0000256" key="4">
    <source>
        <dbReference type="ARBA" id="ARBA00036943"/>
    </source>
</evidence>
<feature type="binding site" evidence="6">
    <location>
        <position position="176"/>
    </location>
    <ligand>
        <name>substrate</name>
    </ligand>
</feature>
<protein>
    <submittedName>
        <fullName evidence="7">tRNA pseudouridine synthase</fullName>
    </submittedName>
</protein>
<dbReference type="EMBL" id="JABEBT010000086">
    <property type="protein sequence ID" value="KAF7633058.1"/>
    <property type="molecule type" value="Genomic_DNA"/>
</dbReference>
<dbReference type="Gene3D" id="3.30.70.660">
    <property type="entry name" value="Pseudouridine synthase I, catalytic domain, C-terminal subdomain"/>
    <property type="match status" value="2"/>
</dbReference>
<keyword evidence="3" id="KW-0413">Isomerase</keyword>
<feature type="active site" description="Nucleophile" evidence="5">
    <location>
        <position position="111"/>
    </location>
</feature>
<comment type="catalytic activity">
    <reaction evidence="4">
        <text>a uridine in tRNA = a pseudouridine in tRNA</text>
        <dbReference type="Rhea" id="RHEA:54572"/>
        <dbReference type="Rhea" id="RHEA-COMP:13339"/>
        <dbReference type="Rhea" id="RHEA-COMP:13934"/>
        <dbReference type="ChEBI" id="CHEBI:65314"/>
        <dbReference type="ChEBI" id="CHEBI:65315"/>
    </reaction>
</comment>
<dbReference type="SUPFAM" id="SSF55120">
    <property type="entry name" value="Pseudouridine synthase"/>
    <property type="match status" value="1"/>
</dbReference>
<dbReference type="InterPro" id="IPR001406">
    <property type="entry name" value="PsdUridine_synth_TruA"/>
</dbReference>
<comment type="caution">
    <text evidence="7">The sequence shown here is derived from an EMBL/GenBank/DDBJ whole genome shotgun (WGS) entry which is preliminary data.</text>
</comment>
<evidence type="ECO:0000256" key="6">
    <source>
        <dbReference type="PIRSR" id="PIRSR641708-2"/>
    </source>
</evidence>
<evidence type="ECO:0000256" key="5">
    <source>
        <dbReference type="PIRSR" id="PIRSR641708-1"/>
    </source>
</evidence>
<proteinExistence type="inferred from homology"/>
<dbReference type="InterPro" id="IPR020095">
    <property type="entry name" value="PsdUridine_synth_TruA_C"/>
</dbReference>
<dbReference type="GO" id="GO:0031119">
    <property type="term" value="P:tRNA pseudouridine synthesis"/>
    <property type="evidence" value="ECO:0007669"/>
    <property type="project" value="InterPro"/>
</dbReference>
<dbReference type="GO" id="GO:0003723">
    <property type="term" value="F:RNA binding"/>
    <property type="evidence" value="ECO:0007669"/>
    <property type="project" value="InterPro"/>
</dbReference>
<dbReference type="OrthoDB" id="10256309at2759"/>
<keyword evidence="2" id="KW-0819">tRNA processing</keyword>
<evidence type="ECO:0000256" key="2">
    <source>
        <dbReference type="ARBA" id="ARBA00022694"/>
    </source>
</evidence>
<dbReference type="InterPro" id="IPR020103">
    <property type="entry name" value="PsdUridine_synth_cat_dom_sf"/>
</dbReference>
<evidence type="ECO:0000313" key="8">
    <source>
        <dbReference type="Proteomes" id="UP000605970"/>
    </source>
</evidence>
<evidence type="ECO:0000313" key="7">
    <source>
        <dbReference type="EMBL" id="KAF7633058.1"/>
    </source>
</evidence>
<sequence>MIKRFIRSFLQMINNFSSIESTNALRKRSADETIINEAISPKIQRKPKKVKYAMLLAYQGQNYYGMQFQRNNKFPTIESSLFDAMELNGFINKEHREDLMEWHFQRAARTDRSVSAVGQICSMHLPLDTNFLENGPKLLNSSLPEDIRVFGIKRVFSFNLNTPSFHSQKFCDSRSYSYTLPSFSFASIDELTNSEYRISTKRIEELHELLGCYVGTHNFFNYTSGLEHSDQSARRVILSITTDEPFIYTDPITQLRMDIPKAPGLGLLLERLHYDRFETRFLKTHGSLNNWGEEIEAQLLEFRDRKIMDRILSEECKTQNMFNWLSTLSSHKYITNPEDETGENSINEALQFAAHNAKSTASDTFANDEDNIIGENDDGNEVNEILELNDDLNLEKVEETEFEENRRKSSTAL</sequence>
<dbReference type="PANTHER" id="PTHR11142">
    <property type="entry name" value="PSEUDOURIDYLATE SYNTHASE"/>
    <property type="match status" value="1"/>
</dbReference>
<organism evidence="7 8">
    <name type="scientific">Meloidogyne graminicola</name>
    <dbReference type="NCBI Taxonomy" id="189291"/>
    <lineage>
        <taxon>Eukaryota</taxon>
        <taxon>Metazoa</taxon>
        <taxon>Ecdysozoa</taxon>
        <taxon>Nematoda</taxon>
        <taxon>Chromadorea</taxon>
        <taxon>Rhabditida</taxon>
        <taxon>Tylenchina</taxon>
        <taxon>Tylenchomorpha</taxon>
        <taxon>Tylenchoidea</taxon>
        <taxon>Meloidogynidae</taxon>
        <taxon>Meloidogyninae</taxon>
        <taxon>Meloidogyne</taxon>
    </lineage>
</organism>
<accession>A0A8S9ZIA5</accession>
<dbReference type="Proteomes" id="UP000605970">
    <property type="component" value="Unassembled WGS sequence"/>
</dbReference>
<dbReference type="GO" id="GO:0009982">
    <property type="term" value="F:pseudouridine synthase activity"/>
    <property type="evidence" value="ECO:0007669"/>
    <property type="project" value="InterPro"/>
</dbReference>
<dbReference type="AlphaFoldDB" id="A0A8S9ZIA5"/>
<dbReference type="GO" id="GO:1990481">
    <property type="term" value="P:mRNA pseudouridine synthesis"/>
    <property type="evidence" value="ECO:0007669"/>
    <property type="project" value="TreeGrafter"/>
</dbReference>
<gene>
    <name evidence="7" type="ORF">Mgra_00007552</name>
</gene>
<comment type="similarity">
    <text evidence="1">Belongs to the tRNA pseudouridine synthase TruA family.</text>
</comment>
<reference evidence="7" key="1">
    <citation type="journal article" date="2020" name="Ecol. Evol.">
        <title>Genome structure and content of the rice root-knot nematode (Meloidogyne graminicola).</title>
        <authorList>
            <person name="Phan N.T."/>
            <person name="Danchin E.G.J."/>
            <person name="Klopp C."/>
            <person name="Perfus-Barbeoch L."/>
            <person name="Kozlowski D.K."/>
            <person name="Koutsovoulos G.D."/>
            <person name="Lopez-Roques C."/>
            <person name="Bouchez O."/>
            <person name="Zahm M."/>
            <person name="Besnard G."/>
            <person name="Bellafiore S."/>
        </authorList>
    </citation>
    <scope>NUCLEOTIDE SEQUENCE</scope>
    <source>
        <strain evidence="7">VN-18</strain>
    </source>
</reference>